<sequence>MEVVAITQDGNQLQLLASTSTAEQPNETRTTRMIGTASIERDSLGNMAVEEEIFHFRTGPTVTATQTTLMRQEPPTPTSTPRGIDPDGDFCDDIRRLELHQRGPLQRQSLWYQDAVPKKRRNWIIHLKEYLGSGGDGGQNLPIRTVPSMDAMMRSLADRLLL</sequence>
<name>A0A9K3LD41_9STRA</name>
<accession>A0A9K3LD41</accession>
<keyword evidence="2" id="KW-1185">Reference proteome</keyword>
<organism evidence="1 2">
    <name type="scientific">Nitzschia inconspicua</name>
    <dbReference type="NCBI Taxonomy" id="303405"/>
    <lineage>
        <taxon>Eukaryota</taxon>
        <taxon>Sar</taxon>
        <taxon>Stramenopiles</taxon>
        <taxon>Ochrophyta</taxon>
        <taxon>Bacillariophyta</taxon>
        <taxon>Bacillariophyceae</taxon>
        <taxon>Bacillariophycidae</taxon>
        <taxon>Bacillariales</taxon>
        <taxon>Bacillariaceae</taxon>
        <taxon>Nitzschia</taxon>
    </lineage>
</organism>
<dbReference type="Proteomes" id="UP000693970">
    <property type="component" value="Unassembled WGS sequence"/>
</dbReference>
<dbReference type="AlphaFoldDB" id="A0A9K3LD41"/>
<dbReference type="EMBL" id="JAGRRH010000014">
    <property type="protein sequence ID" value="KAG7359283.1"/>
    <property type="molecule type" value="Genomic_DNA"/>
</dbReference>
<evidence type="ECO:0000313" key="1">
    <source>
        <dbReference type="EMBL" id="KAG7359283.1"/>
    </source>
</evidence>
<reference evidence="1" key="1">
    <citation type="journal article" date="2021" name="Sci. Rep.">
        <title>Diploid genomic architecture of Nitzschia inconspicua, an elite biomass production diatom.</title>
        <authorList>
            <person name="Oliver A."/>
            <person name="Podell S."/>
            <person name="Pinowska A."/>
            <person name="Traller J.C."/>
            <person name="Smith S.R."/>
            <person name="McClure R."/>
            <person name="Beliaev A."/>
            <person name="Bohutskyi P."/>
            <person name="Hill E.A."/>
            <person name="Rabines A."/>
            <person name="Zheng H."/>
            <person name="Allen L.Z."/>
            <person name="Kuo A."/>
            <person name="Grigoriev I.V."/>
            <person name="Allen A.E."/>
            <person name="Hazlebeck D."/>
            <person name="Allen E.E."/>
        </authorList>
    </citation>
    <scope>NUCLEOTIDE SEQUENCE</scope>
    <source>
        <strain evidence="1">Hildebrandi</strain>
    </source>
</reference>
<evidence type="ECO:0000313" key="2">
    <source>
        <dbReference type="Proteomes" id="UP000693970"/>
    </source>
</evidence>
<reference evidence="1" key="2">
    <citation type="submission" date="2021-04" db="EMBL/GenBank/DDBJ databases">
        <authorList>
            <person name="Podell S."/>
        </authorList>
    </citation>
    <scope>NUCLEOTIDE SEQUENCE</scope>
    <source>
        <strain evidence="1">Hildebrandi</strain>
    </source>
</reference>
<proteinExistence type="predicted"/>
<protein>
    <submittedName>
        <fullName evidence="1">Uncharacterized protein</fullName>
    </submittedName>
</protein>
<comment type="caution">
    <text evidence="1">The sequence shown here is derived from an EMBL/GenBank/DDBJ whole genome shotgun (WGS) entry which is preliminary data.</text>
</comment>
<gene>
    <name evidence="1" type="ORF">IV203_015872</name>
</gene>